<keyword evidence="3" id="KW-1185">Reference proteome</keyword>
<feature type="compositionally biased region" description="Basic residues" evidence="1">
    <location>
        <begin position="122"/>
        <end position="134"/>
    </location>
</feature>
<evidence type="ECO:0000313" key="3">
    <source>
        <dbReference type="Proteomes" id="UP000801428"/>
    </source>
</evidence>
<dbReference type="Proteomes" id="UP000801428">
    <property type="component" value="Unassembled WGS sequence"/>
</dbReference>
<feature type="region of interest" description="Disordered" evidence="1">
    <location>
        <begin position="68"/>
        <end position="174"/>
    </location>
</feature>
<protein>
    <submittedName>
        <fullName evidence="2">Uncharacterized protein</fullName>
    </submittedName>
</protein>
<comment type="caution">
    <text evidence="2">The sequence shown here is derived from an EMBL/GenBank/DDBJ whole genome shotgun (WGS) entry which is preliminary data.</text>
</comment>
<dbReference type="OrthoDB" id="5403747at2759"/>
<organism evidence="2 3">
    <name type="scientific">Curvularia kusanoi</name>
    <name type="common">Cochliobolus kusanoi</name>
    <dbReference type="NCBI Taxonomy" id="90978"/>
    <lineage>
        <taxon>Eukaryota</taxon>
        <taxon>Fungi</taxon>
        <taxon>Dikarya</taxon>
        <taxon>Ascomycota</taxon>
        <taxon>Pezizomycotina</taxon>
        <taxon>Dothideomycetes</taxon>
        <taxon>Pleosporomycetidae</taxon>
        <taxon>Pleosporales</taxon>
        <taxon>Pleosporineae</taxon>
        <taxon>Pleosporaceae</taxon>
        <taxon>Curvularia</taxon>
    </lineage>
</organism>
<evidence type="ECO:0000313" key="2">
    <source>
        <dbReference type="EMBL" id="KAF3001444.1"/>
    </source>
</evidence>
<proteinExistence type="predicted"/>
<accession>A0A9P4TCW1</accession>
<evidence type="ECO:0000256" key="1">
    <source>
        <dbReference type="SAM" id="MobiDB-lite"/>
    </source>
</evidence>
<dbReference type="EMBL" id="SWKU01000013">
    <property type="protein sequence ID" value="KAF3001444.1"/>
    <property type="molecule type" value="Genomic_DNA"/>
</dbReference>
<name>A0A9P4TCW1_CURKU</name>
<dbReference type="AlphaFoldDB" id="A0A9P4TCW1"/>
<reference evidence="2" key="1">
    <citation type="submission" date="2019-04" db="EMBL/GenBank/DDBJ databases">
        <title>Sequencing of skin fungus with MAO and IRED activity.</title>
        <authorList>
            <person name="Marsaioli A.J."/>
            <person name="Bonatto J.M.C."/>
            <person name="Reis Junior O."/>
        </authorList>
    </citation>
    <scope>NUCLEOTIDE SEQUENCE</scope>
    <source>
        <strain evidence="2">30M1</strain>
    </source>
</reference>
<feature type="compositionally biased region" description="Basic and acidic residues" evidence="1">
    <location>
        <begin position="147"/>
        <end position="167"/>
    </location>
</feature>
<sequence length="174" mass="18971">MSDAPKSPSPNTEAAPKFTERELQLLCLAMQSLKSGPPEIDYEKLAKFAGMSNVRSASNAWAGIKKKLMAPTDGSAPASTPVKRGRKKKDDAGEDGETPTKKVTPRKRAGKKLDEDGETPTKKARVSKAKPKSKSKAESEVEENEDDKVKAEDESAEELKPEELKTEAEEEEEV</sequence>
<gene>
    <name evidence="2" type="ORF">E8E13_008027</name>
</gene>